<evidence type="ECO:0000313" key="3">
    <source>
        <dbReference type="Proteomes" id="UP000321272"/>
    </source>
</evidence>
<reference evidence="2 3" key="1">
    <citation type="submission" date="2019-06" db="EMBL/GenBank/DDBJ databases">
        <title>Genome analyses of bacteria isolated from kimchi.</title>
        <authorList>
            <person name="Lee S."/>
            <person name="Ahn S."/>
            <person name="Roh S."/>
        </authorList>
    </citation>
    <scope>NUCLEOTIDE SEQUENCE [LARGE SCALE GENOMIC DNA]</scope>
    <source>
        <strain evidence="2 3">CBA4606</strain>
    </source>
</reference>
<dbReference type="KEGG" id="paur:FGL86_01685"/>
<feature type="compositionally biased region" description="Polar residues" evidence="1">
    <location>
        <begin position="145"/>
        <end position="161"/>
    </location>
</feature>
<feature type="region of interest" description="Disordered" evidence="1">
    <location>
        <begin position="145"/>
        <end position="169"/>
    </location>
</feature>
<dbReference type="AlphaFoldDB" id="A0A5B8SMD5"/>
<protein>
    <submittedName>
        <fullName evidence="2">Uncharacterized protein</fullName>
    </submittedName>
</protein>
<dbReference type="RefSeq" id="WP_147182978.1">
    <property type="nucleotide sequence ID" value="NZ_CP042382.1"/>
</dbReference>
<dbReference type="EMBL" id="CP042382">
    <property type="protein sequence ID" value="QEA37906.1"/>
    <property type="molecule type" value="Genomic_DNA"/>
</dbReference>
<gene>
    <name evidence="2" type="ORF">FGL86_01685</name>
</gene>
<keyword evidence="3" id="KW-1185">Reference proteome</keyword>
<name>A0A5B8SMD5_9GAMM</name>
<dbReference type="Proteomes" id="UP000321272">
    <property type="component" value="Chromosome"/>
</dbReference>
<sequence>MMKRFLMMLLVGGLLSGCFWKYQPANLAQTRDIGVEAGAVPPLVNSEAALQAWVDYGLAAQRNDQEWREKKMSQIDIYDEQTQLAQAVLLSWGSERQWEKAAALYEAGLPMAPPKLEPLFRYWMNDLKRRRELLRRLYYSESRRQPSSVAPRQQRDSSNVEEATELEEVKRKLKETTEKLDALTDIEKNINQRQSSP</sequence>
<accession>A0A5B8SMD5</accession>
<dbReference type="PROSITE" id="PS51257">
    <property type="entry name" value="PROKAR_LIPOPROTEIN"/>
    <property type="match status" value="1"/>
</dbReference>
<evidence type="ECO:0000313" key="2">
    <source>
        <dbReference type="EMBL" id="QEA37906.1"/>
    </source>
</evidence>
<evidence type="ECO:0000256" key="1">
    <source>
        <dbReference type="SAM" id="MobiDB-lite"/>
    </source>
</evidence>
<organism evidence="2 3">
    <name type="scientific">Pistricoccus aurantiacus</name>
    <dbReference type="NCBI Taxonomy" id="1883414"/>
    <lineage>
        <taxon>Bacteria</taxon>
        <taxon>Pseudomonadati</taxon>
        <taxon>Pseudomonadota</taxon>
        <taxon>Gammaproteobacteria</taxon>
        <taxon>Oceanospirillales</taxon>
        <taxon>Halomonadaceae</taxon>
        <taxon>Pistricoccus</taxon>
    </lineage>
</organism>
<proteinExistence type="predicted"/>
<dbReference type="OrthoDB" id="6172547at2"/>